<dbReference type="GO" id="GO:0008408">
    <property type="term" value="F:3'-5' exonuclease activity"/>
    <property type="evidence" value="ECO:0007669"/>
    <property type="project" value="InterPro"/>
</dbReference>
<dbReference type="EMBL" id="MH271292">
    <property type="protein sequence ID" value="AWY04512.1"/>
    <property type="molecule type" value="Genomic_DNA"/>
</dbReference>
<dbReference type="Pfam" id="PF07733">
    <property type="entry name" value="DNA_pol3_alpha"/>
    <property type="match status" value="1"/>
</dbReference>
<dbReference type="Pfam" id="PF12836">
    <property type="entry name" value="HHH_3"/>
    <property type="match status" value="1"/>
</dbReference>
<dbReference type="InterPro" id="IPR040982">
    <property type="entry name" value="DNA_pol3_finger"/>
</dbReference>
<dbReference type="InterPro" id="IPR003583">
    <property type="entry name" value="Hlx-hairpin-Hlx_DNA-bd_motif"/>
</dbReference>
<evidence type="ECO:0000259" key="5">
    <source>
        <dbReference type="SMART" id="SM00278"/>
    </source>
</evidence>
<evidence type="ECO:0000256" key="2">
    <source>
        <dbReference type="ARBA" id="ARBA00022695"/>
    </source>
</evidence>
<name>A0A2Z4Q340_9CAUD</name>
<dbReference type="InterPro" id="IPR011708">
    <property type="entry name" value="DNA_pol3_alpha_NTPase_dom"/>
</dbReference>
<dbReference type="SMART" id="SM00278">
    <property type="entry name" value="HhH1"/>
    <property type="match status" value="2"/>
</dbReference>
<dbReference type="GO" id="GO:0003677">
    <property type="term" value="F:DNA binding"/>
    <property type="evidence" value="ECO:0007669"/>
    <property type="project" value="InterPro"/>
</dbReference>
<organism evidence="6 7">
    <name type="scientific">Microbacterium phage AnnaSerena</name>
    <dbReference type="NCBI Taxonomy" id="2201432"/>
    <lineage>
        <taxon>Viruses</taxon>
        <taxon>Duplodnaviria</taxon>
        <taxon>Heunggongvirae</taxon>
        <taxon>Uroviricota</taxon>
        <taxon>Caudoviricetes</taxon>
        <taxon>Krampusvirus</taxon>
        <taxon>Krampusvirus krampus</taxon>
    </lineage>
</organism>
<dbReference type="GO" id="GO:0003887">
    <property type="term" value="F:DNA-directed DNA polymerase activity"/>
    <property type="evidence" value="ECO:0007669"/>
    <property type="project" value="UniProtKB-KW"/>
</dbReference>
<keyword evidence="4" id="KW-0239">DNA-directed DNA polymerase</keyword>
<dbReference type="Gene3D" id="1.10.150.320">
    <property type="entry name" value="Photosystem II 12 kDa extrinsic protein"/>
    <property type="match status" value="1"/>
</dbReference>
<proteinExistence type="predicted"/>
<evidence type="ECO:0000313" key="7">
    <source>
        <dbReference type="Proteomes" id="UP000251068"/>
    </source>
</evidence>
<evidence type="ECO:0000256" key="4">
    <source>
        <dbReference type="ARBA" id="ARBA00022932"/>
    </source>
</evidence>
<dbReference type="Pfam" id="PF17657">
    <property type="entry name" value="DNA_pol3_finger"/>
    <property type="match status" value="1"/>
</dbReference>
<evidence type="ECO:0000313" key="6">
    <source>
        <dbReference type="EMBL" id="AWY04512.1"/>
    </source>
</evidence>
<evidence type="ECO:0000256" key="3">
    <source>
        <dbReference type="ARBA" id="ARBA00022705"/>
    </source>
</evidence>
<keyword evidence="3" id="KW-0235">DNA replication</keyword>
<accession>A0A2Z4Q340</accession>
<feature type="domain" description="Helix-hairpin-helix DNA-binding motif class 1" evidence="5">
    <location>
        <begin position="591"/>
        <end position="614"/>
    </location>
</feature>
<dbReference type="PANTHER" id="PTHR32294">
    <property type="entry name" value="DNA POLYMERASE III SUBUNIT ALPHA"/>
    <property type="match status" value="1"/>
</dbReference>
<dbReference type="SUPFAM" id="SSF47781">
    <property type="entry name" value="RuvA domain 2-like"/>
    <property type="match status" value="1"/>
</dbReference>
<gene>
    <name evidence="6" type="primary">57</name>
    <name evidence="6" type="ORF">SEA_ANNASERENA_57</name>
</gene>
<evidence type="ECO:0000256" key="1">
    <source>
        <dbReference type="ARBA" id="ARBA00022679"/>
    </source>
</evidence>
<dbReference type="GO" id="GO:0006281">
    <property type="term" value="P:DNA repair"/>
    <property type="evidence" value="ECO:0007669"/>
    <property type="project" value="InterPro"/>
</dbReference>
<dbReference type="InterPro" id="IPR010994">
    <property type="entry name" value="RuvA_2-like"/>
</dbReference>
<keyword evidence="2" id="KW-0548">Nucleotidyltransferase</keyword>
<feature type="domain" description="Helix-hairpin-helix DNA-binding motif class 1" evidence="5">
    <location>
        <begin position="564"/>
        <end position="580"/>
    </location>
</feature>
<protein>
    <submittedName>
        <fullName evidence="6">DnaE-like DNA polymerase III (Alpha)</fullName>
    </submittedName>
</protein>
<sequence length="767" mass="87060">MQMTDTATPVDTRTILRHWLNEGWKYREMDKRIKEFRRKDPNHPTRQDYIDRVNYEFDLMDKKDFLDYFAVLGDVVRQAKDMGVAVGPARGSAAASLCCFLWRITEVNPLEYPLMLFERFIDINRNDVPDIDLDFEDDRRDEVRQIMIRKYGIDRVGNIGTFTRYRGKNAIDDVARVYSIPKYRVETAKEFLVERSGGDSRQDASIGDTVEMFPQVKEVFDEFPDLYRSIELEGNYKSFGVHAAGLVIGNDALDNYVASYTKKVGSGATEKSVRVLSVDKYDGEHLGLMKLDALGLSTMGMIRKALDMLGMSLEQLYDIPMDDPETLAAFERADVTGIFQFEGRTMKLVTQELKPKVFMDLAAVNALARPGPLHSGSTGDYIAYRFNRKEREELHPIVTRICAATEGQIIYQEQILQICREMGQFPYADMGRIRKVISSKLGEAAANEFWEQFREGAVSQGIPEKTAAATWKRIVTAGTYSFNIAHCVSYSMLGFWAMWLKVHHPLEFYAAQLQKTDDADKQVVLMRDMQDKRFGRSYKVLPPALGESGVTWTPVEGGVRAGYMQIPGIGEKTAEKIVEREAEIGGFQHWEELSSTRGGIKGIGPKTVEKIKAFAENEDPFGIMAIVNATNEIMEAIDNDDIPGVPQVTTNADEVPYEAIEGWRGVILGRLKNRNLQDMFENHRSRTGDELDPSTVKDPHLKDSVTLYLEDVAGTLTVKVNRRIYPKFKAMIWDAKIGHDYVLASVFKYPFLGKTIHIDNMWVIDPD</sequence>
<dbReference type="GO" id="GO:0006260">
    <property type="term" value="P:DNA replication"/>
    <property type="evidence" value="ECO:0007669"/>
    <property type="project" value="UniProtKB-KW"/>
</dbReference>
<reference evidence="6 7" key="1">
    <citation type="submission" date="2018-04" db="EMBL/GenBank/DDBJ databases">
        <authorList>
            <person name="Harrington T."/>
            <person name="Washburn E."/>
            <person name="Bricker J."/>
            <person name="McKinney A."/>
            <person name="Betsko A.J."/>
            <person name="Garlena R.A."/>
            <person name="Russell D.A."/>
            <person name="Pope W.A."/>
            <person name="Jacobs-Sera D."/>
            <person name="Hatfull G.F."/>
        </authorList>
    </citation>
    <scope>NUCLEOTIDE SEQUENCE [LARGE SCALE GENOMIC DNA]</scope>
</reference>
<dbReference type="InterPro" id="IPR004805">
    <property type="entry name" value="DnaE2/DnaE/PolC"/>
</dbReference>
<keyword evidence="1" id="KW-0808">Transferase</keyword>
<dbReference type="Proteomes" id="UP000251068">
    <property type="component" value="Segment"/>
</dbReference>